<dbReference type="Proteomes" id="UP000007129">
    <property type="component" value="Unassembled WGS sequence"/>
</dbReference>
<dbReference type="EMBL" id="AHHD01000249">
    <property type="protein sequence ID" value="EKG17338.1"/>
    <property type="molecule type" value="Genomic_DNA"/>
</dbReference>
<protein>
    <submittedName>
        <fullName evidence="6">Membrane-associated eicosanoid/glutathione metabolism (MAPEG) protein</fullName>
    </submittedName>
</protein>
<organism evidence="6 7">
    <name type="scientific">Macrophomina phaseolina (strain MS6)</name>
    <name type="common">Charcoal rot fungus</name>
    <dbReference type="NCBI Taxonomy" id="1126212"/>
    <lineage>
        <taxon>Eukaryota</taxon>
        <taxon>Fungi</taxon>
        <taxon>Dikarya</taxon>
        <taxon>Ascomycota</taxon>
        <taxon>Pezizomycotina</taxon>
        <taxon>Dothideomycetes</taxon>
        <taxon>Dothideomycetes incertae sedis</taxon>
        <taxon>Botryosphaeriales</taxon>
        <taxon>Botryosphaeriaceae</taxon>
        <taxon>Macrophomina</taxon>
    </lineage>
</organism>
<keyword evidence="3 5" id="KW-1133">Transmembrane helix</keyword>
<reference evidence="6 7" key="1">
    <citation type="journal article" date="2012" name="BMC Genomics">
        <title>Tools to kill: Genome of one of the most destructive plant pathogenic fungi Macrophomina phaseolina.</title>
        <authorList>
            <person name="Islam M.S."/>
            <person name="Haque M.S."/>
            <person name="Islam M.M."/>
            <person name="Emdad E.M."/>
            <person name="Halim A."/>
            <person name="Hossen Q.M.M."/>
            <person name="Hossain M.Z."/>
            <person name="Ahmed B."/>
            <person name="Rahim S."/>
            <person name="Rahman M.S."/>
            <person name="Alam M.M."/>
            <person name="Hou S."/>
            <person name="Wan X."/>
            <person name="Saito J.A."/>
            <person name="Alam M."/>
        </authorList>
    </citation>
    <scope>NUCLEOTIDE SEQUENCE [LARGE SCALE GENOMIC DNA]</scope>
    <source>
        <strain evidence="6 7">MS6</strain>
    </source>
</reference>
<dbReference type="GO" id="GO:0016020">
    <property type="term" value="C:membrane"/>
    <property type="evidence" value="ECO:0007669"/>
    <property type="project" value="UniProtKB-SubCell"/>
</dbReference>
<dbReference type="PANTHER" id="PTHR35371">
    <property type="entry name" value="INNER MEMBRANE PROTEIN"/>
    <property type="match status" value="1"/>
</dbReference>
<comment type="subcellular location">
    <subcellularLocation>
        <location evidence="1">Membrane</location>
    </subcellularLocation>
</comment>
<evidence type="ECO:0000313" key="6">
    <source>
        <dbReference type="EMBL" id="EKG17338.1"/>
    </source>
</evidence>
<evidence type="ECO:0000256" key="2">
    <source>
        <dbReference type="ARBA" id="ARBA00022692"/>
    </source>
</evidence>
<dbReference type="HOGENOM" id="CLU_110778_0_1_1"/>
<accession>K2RRI8</accession>
<keyword evidence="2 5" id="KW-0812">Transmembrane</keyword>
<dbReference type="InParanoid" id="K2RRI8"/>
<dbReference type="PANTHER" id="PTHR35371:SF1">
    <property type="entry name" value="BLR7753 PROTEIN"/>
    <property type="match status" value="1"/>
</dbReference>
<keyword evidence="4 5" id="KW-0472">Membrane</keyword>
<sequence length="146" mass="15701">MPNYTLLSIPAAYITAVVPHVYAVELIKRANNGRWANANAQGSAFKSHLQRTIPAPTLAKFERAESAHRNGLENLPLFAAAVLAAAHAGVEPAAVAWTAWAFCGLRVVYNGIYIHVSDNKVSFARSAVWVVGVLLCFSLFVRAALA</sequence>
<dbReference type="OrthoDB" id="2122304at2759"/>
<feature type="transmembrane region" description="Helical" evidence="5">
    <location>
        <begin position="126"/>
        <end position="145"/>
    </location>
</feature>
<evidence type="ECO:0000256" key="3">
    <source>
        <dbReference type="ARBA" id="ARBA00022989"/>
    </source>
</evidence>
<dbReference type="VEuPathDB" id="FungiDB:MPH_05404"/>
<dbReference type="SUPFAM" id="SSF161084">
    <property type="entry name" value="MAPEG domain-like"/>
    <property type="match status" value="1"/>
</dbReference>
<proteinExistence type="predicted"/>
<dbReference type="Pfam" id="PF01124">
    <property type="entry name" value="MAPEG"/>
    <property type="match status" value="1"/>
</dbReference>
<feature type="transmembrane region" description="Helical" evidence="5">
    <location>
        <begin position="71"/>
        <end position="88"/>
    </location>
</feature>
<dbReference type="Gene3D" id="1.20.120.550">
    <property type="entry name" value="Membrane associated eicosanoid/glutathione metabolism-like domain"/>
    <property type="match status" value="1"/>
</dbReference>
<evidence type="ECO:0000313" key="7">
    <source>
        <dbReference type="Proteomes" id="UP000007129"/>
    </source>
</evidence>
<evidence type="ECO:0000256" key="4">
    <source>
        <dbReference type="ARBA" id="ARBA00023136"/>
    </source>
</evidence>
<name>K2RRI8_MACPH</name>
<feature type="transmembrane region" description="Helical" evidence="5">
    <location>
        <begin position="94"/>
        <end position="114"/>
    </location>
</feature>
<evidence type="ECO:0000256" key="1">
    <source>
        <dbReference type="ARBA" id="ARBA00004370"/>
    </source>
</evidence>
<comment type="caution">
    <text evidence="6">The sequence shown here is derived from an EMBL/GenBank/DDBJ whole genome shotgun (WGS) entry which is preliminary data.</text>
</comment>
<dbReference type="AlphaFoldDB" id="K2RRI8"/>
<gene>
    <name evidence="6" type="ORF">MPH_05404</name>
</gene>
<evidence type="ECO:0000256" key="5">
    <source>
        <dbReference type="SAM" id="Phobius"/>
    </source>
</evidence>
<dbReference type="InterPro" id="IPR001129">
    <property type="entry name" value="Membr-assoc_MAPEG"/>
</dbReference>
<dbReference type="eggNOG" id="ENOG502S7P4">
    <property type="taxonomic scope" value="Eukaryota"/>
</dbReference>
<dbReference type="InterPro" id="IPR023352">
    <property type="entry name" value="MAPEG-like_dom_sf"/>
</dbReference>
<feature type="transmembrane region" description="Helical" evidence="5">
    <location>
        <begin position="6"/>
        <end position="24"/>
    </location>
</feature>